<dbReference type="Gene3D" id="3.90.550.10">
    <property type="entry name" value="Spore Coat Polysaccharide Biosynthesis Protein SpsA, Chain A"/>
    <property type="match status" value="1"/>
</dbReference>
<protein>
    <recommendedName>
        <fullName evidence="6">Bifunctional IPC transferase and DIPP synthase</fullName>
        <ecNumber evidence="4">2.7.7.74</ecNumber>
        <ecNumber evidence="5">2.7.8.34</ecNumber>
    </recommendedName>
</protein>
<dbReference type="EC" id="2.7.8.34" evidence="5"/>
<proteinExistence type="inferred from homology"/>
<evidence type="ECO:0000256" key="1">
    <source>
        <dbReference type="ARBA" id="ARBA00000729"/>
    </source>
</evidence>
<evidence type="ECO:0000313" key="13">
    <source>
        <dbReference type="Proteomes" id="UP000251891"/>
    </source>
</evidence>
<evidence type="ECO:0000256" key="11">
    <source>
        <dbReference type="SAM" id="Phobius"/>
    </source>
</evidence>
<evidence type="ECO:0000256" key="3">
    <source>
        <dbReference type="ARBA" id="ARBA00007897"/>
    </source>
</evidence>
<accession>A0A365H5B7</accession>
<dbReference type="AlphaFoldDB" id="A0A365H5B7"/>
<dbReference type="PROSITE" id="PS00379">
    <property type="entry name" value="CDP_ALCOHOL_P_TRANSF"/>
    <property type="match status" value="1"/>
</dbReference>
<name>A0A365H5B7_9ACTN</name>
<dbReference type="Pfam" id="PF01066">
    <property type="entry name" value="CDP-OH_P_transf"/>
    <property type="match status" value="1"/>
</dbReference>
<keyword evidence="11" id="KW-0472">Membrane</keyword>
<evidence type="ECO:0000256" key="2">
    <source>
        <dbReference type="ARBA" id="ARBA00006982"/>
    </source>
</evidence>
<comment type="caution">
    <text evidence="12">The sequence shown here is derived from an EMBL/GenBank/DDBJ whole genome shotgun (WGS) entry which is preliminary data.</text>
</comment>
<dbReference type="GO" id="GO:0016780">
    <property type="term" value="F:phosphotransferase activity, for other substituted phosphate groups"/>
    <property type="evidence" value="ECO:0007669"/>
    <property type="project" value="InterPro"/>
</dbReference>
<dbReference type="GO" id="GO:0008654">
    <property type="term" value="P:phospholipid biosynthetic process"/>
    <property type="evidence" value="ECO:0007669"/>
    <property type="project" value="InterPro"/>
</dbReference>
<dbReference type="Gene3D" id="1.20.120.1760">
    <property type="match status" value="1"/>
</dbReference>
<keyword evidence="7 9" id="KW-0808">Transferase</keyword>
<dbReference type="InterPro" id="IPR000462">
    <property type="entry name" value="CDP-OH_P_trans"/>
</dbReference>
<sequence>MAVVLATERVGGEAEAGPSTVLPYGDSSGTPTLLQRLIDQLVSLNVPDVHVVTRPDLAPQVRKRDCPEGAPEPGFTVVESDDVAGDLREVARLARAAKAPLVILHGDLVAGDELLTRLVSDAKTTTAAVAAEGTGPQVRVRGGRVESAGSDHHVVTAPTGVFLGLLRVAAADARALAGAADRLAALAGTPGTALGGDVPGLLLVGLARAGVQVAARDREVLAGARARTPAEAAAARAAVEAVDEDRARLAAAVKGNDGFFTTYAVSTYSWRIARLAARLRLTPNMVTSISMGVAVLAAVWFADGTRVGMLLGALLLYVAFVLDCVDGQLARYTRQFSTLGAWLDATFDRAKEYVVYAGLAVGSTAAATTSSVHAGDVWPLAVAALALQTCRHMIDFAFGASKRRIVAPLPQTRPLDEPGDGFEPAPPRRRRGPAGVVVALSNRTEKIHALRWAKKIIILPIGERFALISITAALFNAKVTFIALLGWGGLAAAYTLTGRLLRSLGR</sequence>
<feature type="transmembrane region" description="Helical" evidence="11">
    <location>
        <begin position="307"/>
        <end position="325"/>
    </location>
</feature>
<feature type="transmembrane region" description="Helical" evidence="11">
    <location>
        <begin position="456"/>
        <end position="475"/>
    </location>
</feature>
<evidence type="ECO:0000256" key="7">
    <source>
        <dbReference type="ARBA" id="ARBA00022679"/>
    </source>
</evidence>
<dbReference type="InterPro" id="IPR029044">
    <property type="entry name" value="Nucleotide-diphossugar_trans"/>
</dbReference>
<keyword evidence="13" id="KW-1185">Reference proteome</keyword>
<dbReference type="EMBL" id="QLYX01000006">
    <property type="protein sequence ID" value="RAY14196.1"/>
    <property type="molecule type" value="Genomic_DNA"/>
</dbReference>
<dbReference type="InterPro" id="IPR043130">
    <property type="entry name" value="CDP-OH_PTrfase_TM_dom"/>
</dbReference>
<comment type="catalytic activity">
    <reaction evidence="8">
        <text>CDP-1L-myo-inositol + 1D-myo-inositol 3-phosphate = bis(1L-myo-inositol) 3,1'-phosphate 1-phosphate + CMP + H(+)</text>
        <dbReference type="Rhea" id="RHEA:31327"/>
        <dbReference type="ChEBI" id="CHEBI:15378"/>
        <dbReference type="ChEBI" id="CHEBI:58401"/>
        <dbReference type="ChEBI" id="CHEBI:60377"/>
        <dbReference type="ChEBI" id="CHEBI:62573"/>
        <dbReference type="ChEBI" id="CHEBI:62576"/>
        <dbReference type="EC" id="2.7.8.34"/>
    </reaction>
</comment>
<comment type="similarity">
    <text evidence="2">In the C-terminal section; belongs to the CDP-alcohol phosphatidyltransferase class-I family.</text>
</comment>
<comment type="catalytic activity">
    <reaction evidence="1">
        <text>1D-myo-inositol 3-phosphate + CTP + H(+) = CDP-1L-myo-inositol + diphosphate</text>
        <dbReference type="Rhea" id="RHEA:30647"/>
        <dbReference type="ChEBI" id="CHEBI:15378"/>
        <dbReference type="ChEBI" id="CHEBI:33019"/>
        <dbReference type="ChEBI" id="CHEBI:37563"/>
        <dbReference type="ChEBI" id="CHEBI:58401"/>
        <dbReference type="ChEBI" id="CHEBI:62573"/>
        <dbReference type="EC" id="2.7.7.74"/>
    </reaction>
</comment>
<feature type="transmembrane region" description="Helical" evidence="11">
    <location>
        <begin position="281"/>
        <end position="301"/>
    </location>
</feature>
<comment type="similarity">
    <text evidence="3">In the N-terminal section; belongs to the MobA family.</text>
</comment>
<evidence type="ECO:0000313" key="12">
    <source>
        <dbReference type="EMBL" id="RAY14196.1"/>
    </source>
</evidence>
<comment type="similarity">
    <text evidence="9">Belongs to the CDP-alcohol phosphatidyltransferase class-I family.</text>
</comment>
<gene>
    <name evidence="12" type="ORF">DPM19_14505</name>
</gene>
<evidence type="ECO:0000256" key="4">
    <source>
        <dbReference type="ARBA" id="ARBA00012504"/>
    </source>
</evidence>
<organism evidence="12 13">
    <name type="scientific">Actinomadura craniellae</name>
    <dbReference type="NCBI Taxonomy" id="2231787"/>
    <lineage>
        <taxon>Bacteria</taxon>
        <taxon>Bacillati</taxon>
        <taxon>Actinomycetota</taxon>
        <taxon>Actinomycetes</taxon>
        <taxon>Streptosporangiales</taxon>
        <taxon>Thermomonosporaceae</taxon>
        <taxon>Actinomadura</taxon>
    </lineage>
</organism>
<feature type="region of interest" description="Disordered" evidence="10">
    <location>
        <begin position="412"/>
        <end position="432"/>
    </location>
</feature>
<evidence type="ECO:0000256" key="9">
    <source>
        <dbReference type="RuleBase" id="RU003750"/>
    </source>
</evidence>
<dbReference type="EC" id="2.7.7.74" evidence="4"/>
<dbReference type="Proteomes" id="UP000251891">
    <property type="component" value="Unassembled WGS sequence"/>
</dbReference>
<evidence type="ECO:0000256" key="5">
    <source>
        <dbReference type="ARBA" id="ARBA00013268"/>
    </source>
</evidence>
<evidence type="ECO:0000256" key="8">
    <source>
        <dbReference type="ARBA" id="ARBA00049235"/>
    </source>
</evidence>
<dbReference type="InterPro" id="IPR048254">
    <property type="entry name" value="CDP_ALCOHOL_P_TRANSF_CS"/>
</dbReference>
<feature type="transmembrane region" description="Helical" evidence="11">
    <location>
        <begin position="481"/>
        <end position="501"/>
    </location>
</feature>
<reference evidence="12 13" key="1">
    <citation type="submission" date="2018-06" db="EMBL/GenBank/DDBJ databases">
        <title>Actinomadura craniellae sp. nov. isolated from marine sponge Craniella sp.</title>
        <authorList>
            <person name="Li L."/>
            <person name="Xu Q.H."/>
            <person name="Lin H.W."/>
            <person name="Lu Y.H."/>
        </authorList>
    </citation>
    <scope>NUCLEOTIDE SEQUENCE [LARGE SCALE GENOMIC DNA]</scope>
    <source>
        <strain evidence="12 13">LHW63021</strain>
    </source>
</reference>
<evidence type="ECO:0000256" key="6">
    <source>
        <dbReference type="ARBA" id="ARBA00018322"/>
    </source>
</evidence>
<keyword evidence="11" id="KW-0812">Transmembrane</keyword>
<keyword evidence="11" id="KW-1133">Transmembrane helix</keyword>
<evidence type="ECO:0000256" key="10">
    <source>
        <dbReference type="SAM" id="MobiDB-lite"/>
    </source>
</evidence>
<dbReference type="GO" id="GO:0016020">
    <property type="term" value="C:membrane"/>
    <property type="evidence" value="ECO:0007669"/>
    <property type="project" value="InterPro"/>
</dbReference>